<dbReference type="SUPFAM" id="SSF46689">
    <property type="entry name" value="Homeodomain-like"/>
    <property type="match status" value="1"/>
</dbReference>
<dbReference type="InterPro" id="IPR036271">
    <property type="entry name" value="Tet_transcr_reg_TetR-rel_C_sf"/>
</dbReference>
<dbReference type="Gene3D" id="1.10.10.60">
    <property type="entry name" value="Homeodomain-like"/>
    <property type="match status" value="1"/>
</dbReference>
<dbReference type="PANTHER" id="PTHR30055:SF234">
    <property type="entry name" value="HTH-TYPE TRANSCRIPTIONAL REGULATOR BETI"/>
    <property type="match status" value="1"/>
</dbReference>
<evidence type="ECO:0000256" key="3">
    <source>
        <dbReference type="ARBA" id="ARBA00023163"/>
    </source>
</evidence>
<evidence type="ECO:0000256" key="4">
    <source>
        <dbReference type="PROSITE-ProRule" id="PRU00335"/>
    </source>
</evidence>
<organism evidence="6 7">
    <name type="scientific">Sporichthya brevicatena</name>
    <dbReference type="NCBI Taxonomy" id="171442"/>
    <lineage>
        <taxon>Bacteria</taxon>
        <taxon>Bacillati</taxon>
        <taxon>Actinomycetota</taxon>
        <taxon>Actinomycetes</taxon>
        <taxon>Sporichthyales</taxon>
        <taxon>Sporichthyaceae</taxon>
        <taxon>Sporichthya</taxon>
    </lineage>
</organism>
<dbReference type="SUPFAM" id="SSF48498">
    <property type="entry name" value="Tetracyclin repressor-like, C-terminal domain"/>
    <property type="match status" value="1"/>
</dbReference>
<dbReference type="PANTHER" id="PTHR30055">
    <property type="entry name" value="HTH-TYPE TRANSCRIPTIONAL REGULATOR RUTR"/>
    <property type="match status" value="1"/>
</dbReference>
<feature type="domain" description="HTH tetR-type" evidence="5">
    <location>
        <begin position="17"/>
        <end position="77"/>
    </location>
</feature>
<comment type="caution">
    <text evidence="6">The sequence shown here is derived from an EMBL/GenBank/DDBJ whole genome shotgun (WGS) entry which is preliminary data.</text>
</comment>
<keyword evidence="7" id="KW-1185">Reference proteome</keyword>
<dbReference type="InterPro" id="IPR009057">
    <property type="entry name" value="Homeodomain-like_sf"/>
</dbReference>
<evidence type="ECO:0000313" key="6">
    <source>
        <dbReference type="EMBL" id="GAA0628160.1"/>
    </source>
</evidence>
<sequence length="202" mass="21752">MSTPAVTGAGPGRPPDPGLADRVHRAACRVYGRHGWRGFTIEAVAKEAAVGKASIYARWSSKEDLLTESLAAQVAFRSDVDTGDIRSDLTVLAQNVFDFFDGEFGAAALRLLGEARLNPDLGIRFEAFRDDAIRAARKVVRRAMDRGEVSRDTEVSALLVAIFGGVIMQVVSTPISPTKRQRVTAARDVSALVDLVLKGVQT</sequence>
<evidence type="ECO:0000256" key="1">
    <source>
        <dbReference type="ARBA" id="ARBA00023015"/>
    </source>
</evidence>
<dbReference type="Pfam" id="PF16859">
    <property type="entry name" value="TetR_C_11"/>
    <property type="match status" value="1"/>
</dbReference>
<dbReference type="EMBL" id="BAAAHE010000030">
    <property type="protein sequence ID" value="GAA0628160.1"/>
    <property type="molecule type" value="Genomic_DNA"/>
</dbReference>
<evidence type="ECO:0000313" key="7">
    <source>
        <dbReference type="Proteomes" id="UP001500957"/>
    </source>
</evidence>
<dbReference type="RefSeq" id="WP_344607050.1">
    <property type="nucleotide sequence ID" value="NZ_BAAAHE010000030.1"/>
</dbReference>
<dbReference type="Pfam" id="PF00440">
    <property type="entry name" value="TetR_N"/>
    <property type="match status" value="1"/>
</dbReference>
<reference evidence="6 7" key="1">
    <citation type="journal article" date="2019" name="Int. J. Syst. Evol. Microbiol.">
        <title>The Global Catalogue of Microorganisms (GCM) 10K type strain sequencing project: providing services to taxonomists for standard genome sequencing and annotation.</title>
        <authorList>
            <consortium name="The Broad Institute Genomics Platform"/>
            <consortium name="The Broad Institute Genome Sequencing Center for Infectious Disease"/>
            <person name="Wu L."/>
            <person name="Ma J."/>
        </authorList>
    </citation>
    <scope>NUCLEOTIDE SEQUENCE [LARGE SCALE GENOMIC DNA]</scope>
    <source>
        <strain evidence="6 7">JCM 10671</strain>
    </source>
</reference>
<gene>
    <name evidence="6" type="ORF">GCM10009547_34760</name>
</gene>
<feature type="DNA-binding region" description="H-T-H motif" evidence="4">
    <location>
        <begin position="40"/>
        <end position="59"/>
    </location>
</feature>
<keyword evidence="2 4" id="KW-0238">DNA-binding</keyword>
<keyword evidence="3" id="KW-0804">Transcription</keyword>
<dbReference type="Gene3D" id="1.10.357.10">
    <property type="entry name" value="Tetracycline Repressor, domain 2"/>
    <property type="match status" value="1"/>
</dbReference>
<evidence type="ECO:0000256" key="2">
    <source>
        <dbReference type="ARBA" id="ARBA00023125"/>
    </source>
</evidence>
<proteinExistence type="predicted"/>
<name>A0ABN1H3M0_9ACTN</name>
<dbReference type="PROSITE" id="PS50977">
    <property type="entry name" value="HTH_TETR_2"/>
    <property type="match status" value="1"/>
</dbReference>
<accession>A0ABN1H3M0</accession>
<dbReference type="InterPro" id="IPR011075">
    <property type="entry name" value="TetR_C"/>
</dbReference>
<dbReference type="InterPro" id="IPR050109">
    <property type="entry name" value="HTH-type_TetR-like_transc_reg"/>
</dbReference>
<protein>
    <submittedName>
        <fullName evidence="6">TetR/AcrR family transcriptional regulator</fullName>
    </submittedName>
</protein>
<evidence type="ECO:0000259" key="5">
    <source>
        <dbReference type="PROSITE" id="PS50977"/>
    </source>
</evidence>
<dbReference type="InterPro" id="IPR001647">
    <property type="entry name" value="HTH_TetR"/>
</dbReference>
<dbReference type="Proteomes" id="UP001500957">
    <property type="component" value="Unassembled WGS sequence"/>
</dbReference>
<keyword evidence="1" id="KW-0805">Transcription regulation</keyword>